<keyword evidence="1" id="KW-1133">Transmembrane helix</keyword>
<dbReference type="Proteomes" id="UP000004478">
    <property type="component" value="Unassembled WGS sequence"/>
</dbReference>
<evidence type="ECO:0000256" key="1">
    <source>
        <dbReference type="SAM" id="Phobius"/>
    </source>
</evidence>
<name>K1L9R1_CECL9</name>
<protein>
    <recommendedName>
        <fullName evidence="2">Outer membrane protein beta-barrel domain-containing protein</fullName>
    </recommendedName>
</protein>
<accession>K1L9R1</accession>
<gene>
    <name evidence="3" type="ORF">B879_02446</name>
</gene>
<keyword evidence="4" id="KW-1185">Reference proteome</keyword>
<sequence>MKEQFDKRLAKKIKDSFENYQEPYDPKAWDKLSAAYFIPKKGLSDKPWLLRAAAVSVIMGAAFLFYWLMPISRENLQVADNPTELAVPNSSPKHQLAPEFTEAATGIPKKDAKKPSPGNTDGMLVVNPVSTPILEDEKEEMVSEQLNYLTEGVTLNSETASKKEIETRLVPEKEMITNNLITSNTTALVMMDDEEAKAAISEWLGEANPAFDEKSKETDHPIKLGMMLIPQAVNNSNQSLNLGAGLISEIPLGKKLKIDLGMAYVSQNLDPGNNLNNFLMENSDIASAFRASSISNNVINSSSELRFGQLEVPINLKYQVMDGKNAGLYVLTGVSNMFFLNQRNVSTVNTANMGAMFGPQQDLVQTFSQTIRPDNLSGNETMGQMINFGFGYEYGLSNGTFISVEPFYKTSLGRQTFLGQQMSIGGLNLRMNFQLKK</sequence>
<feature type="domain" description="Outer membrane protein beta-barrel" evidence="2">
    <location>
        <begin position="233"/>
        <end position="396"/>
    </location>
</feature>
<keyword evidence="1" id="KW-0812">Transmembrane</keyword>
<evidence type="ECO:0000313" key="3">
    <source>
        <dbReference type="EMBL" id="EKB48957.1"/>
    </source>
</evidence>
<dbReference type="InterPro" id="IPR025665">
    <property type="entry name" value="Beta-barrel_OMP_2"/>
</dbReference>
<dbReference type="AlphaFoldDB" id="K1L9R1"/>
<dbReference type="Pfam" id="PF13568">
    <property type="entry name" value="OMP_b-brl_2"/>
    <property type="match status" value="1"/>
</dbReference>
<proteinExistence type="predicted"/>
<reference evidence="3 4" key="1">
    <citation type="journal article" date="2012" name="J. Bacteriol.">
        <title>Draft Genome Sequence of Cecembia lonarensis Strain LW9T, Isolated from Lonar Lake, a Haloalkaline Lake in India.</title>
        <authorList>
            <person name="Shivaji S."/>
            <person name="Ara S."/>
            <person name="Singh A."/>
            <person name="Pinnaka A.K."/>
        </authorList>
    </citation>
    <scope>NUCLEOTIDE SEQUENCE [LARGE SCALE GENOMIC DNA]</scope>
    <source>
        <strain evidence="3 4">LW9</strain>
    </source>
</reference>
<dbReference type="OrthoDB" id="1419682at2"/>
<feature type="transmembrane region" description="Helical" evidence="1">
    <location>
        <begin position="48"/>
        <end position="69"/>
    </location>
</feature>
<organism evidence="3 4">
    <name type="scientific">Cecembia lonarensis (strain CCUG 58316 / KCTC 22772 / LW9)</name>
    <dbReference type="NCBI Taxonomy" id="1225176"/>
    <lineage>
        <taxon>Bacteria</taxon>
        <taxon>Pseudomonadati</taxon>
        <taxon>Bacteroidota</taxon>
        <taxon>Cytophagia</taxon>
        <taxon>Cytophagales</taxon>
        <taxon>Cyclobacteriaceae</taxon>
        <taxon>Cecembia</taxon>
    </lineage>
</organism>
<comment type="caution">
    <text evidence="3">The sequence shown here is derived from an EMBL/GenBank/DDBJ whole genome shotgun (WGS) entry which is preliminary data.</text>
</comment>
<evidence type="ECO:0000259" key="2">
    <source>
        <dbReference type="Pfam" id="PF13568"/>
    </source>
</evidence>
<keyword evidence="1" id="KW-0472">Membrane</keyword>
<dbReference type="RefSeq" id="WP_009185470.1">
    <property type="nucleotide sequence ID" value="NZ_AMGM01000037.1"/>
</dbReference>
<dbReference type="EMBL" id="AMGM01000037">
    <property type="protein sequence ID" value="EKB48957.1"/>
    <property type="molecule type" value="Genomic_DNA"/>
</dbReference>
<evidence type="ECO:0000313" key="4">
    <source>
        <dbReference type="Proteomes" id="UP000004478"/>
    </source>
</evidence>